<protein>
    <submittedName>
        <fullName evidence="1">Uncharacterized protein</fullName>
    </submittedName>
</protein>
<evidence type="ECO:0000313" key="1">
    <source>
        <dbReference type="EnsemblPlants" id="Kaladp0057s0026.1.v1.1"/>
    </source>
</evidence>
<keyword evidence="2" id="KW-1185">Reference proteome</keyword>
<organism evidence="1 2">
    <name type="scientific">Kalanchoe fedtschenkoi</name>
    <name type="common">Lavender scallops</name>
    <name type="synonym">South American air plant</name>
    <dbReference type="NCBI Taxonomy" id="63787"/>
    <lineage>
        <taxon>Eukaryota</taxon>
        <taxon>Viridiplantae</taxon>
        <taxon>Streptophyta</taxon>
        <taxon>Embryophyta</taxon>
        <taxon>Tracheophyta</taxon>
        <taxon>Spermatophyta</taxon>
        <taxon>Magnoliopsida</taxon>
        <taxon>eudicotyledons</taxon>
        <taxon>Gunneridae</taxon>
        <taxon>Pentapetalae</taxon>
        <taxon>Saxifragales</taxon>
        <taxon>Crassulaceae</taxon>
        <taxon>Kalanchoe</taxon>
    </lineage>
</organism>
<accession>A0A7N0UAB9</accession>
<name>A0A7N0UAB9_KALFE</name>
<dbReference type="Gramene" id="Kaladp0057s0026.1.v1.1">
    <property type="protein sequence ID" value="Kaladp0057s0026.1.v1.1"/>
    <property type="gene ID" value="Kaladp0057s0026.v1.1"/>
</dbReference>
<reference evidence="1" key="1">
    <citation type="submission" date="2021-01" db="UniProtKB">
        <authorList>
            <consortium name="EnsemblPlants"/>
        </authorList>
    </citation>
    <scope>IDENTIFICATION</scope>
</reference>
<dbReference type="Proteomes" id="UP000594263">
    <property type="component" value="Unplaced"/>
</dbReference>
<evidence type="ECO:0000313" key="2">
    <source>
        <dbReference type="Proteomes" id="UP000594263"/>
    </source>
</evidence>
<proteinExistence type="predicted"/>
<dbReference type="EnsemblPlants" id="Kaladp0057s0026.1.v1.1">
    <property type="protein sequence ID" value="Kaladp0057s0026.1.v1.1"/>
    <property type="gene ID" value="Kaladp0057s0026.v1.1"/>
</dbReference>
<dbReference type="AlphaFoldDB" id="A0A7N0UAB9"/>
<sequence length="60" mass="6907">MLPPPEAADDRGCHVEERACYFLRNRINQLSENQVLDPTIGDKNCAHFWRRGAAATYPYQ</sequence>